<dbReference type="VEuPathDB" id="FungiDB:PC9H_003163"/>
<dbReference type="GO" id="GO:0006412">
    <property type="term" value="P:translation"/>
    <property type="evidence" value="ECO:0007669"/>
    <property type="project" value="InterPro"/>
</dbReference>
<comment type="function">
    <text evidence="7">Mitochondrial ribosome (mitoribosome) assembly factor. Binds at the interface of the head and body domains of the mitochondrial small ribosomal subunit (mt-SSU), occluding the mRNA channel and preventing compaction of the head domain towards the body. Probable inactive methyltransferase: retains the characteristic folding and ability to bind S-adenosyl-L-methionine, but it probably lost its methyltransferase activity.</text>
</comment>
<feature type="compositionally biased region" description="Basic and acidic residues" evidence="8">
    <location>
        <begin position="624"/>
        <end position="636"/>
    </location>
</feature>
<dbReference type="GeneID" id="59372981"/>
<evidence type="ECO:0000313" key="10">
    <source>
        <dbReference type="Proteomes" id="UP000623687"/>
    </source>
</evidence>
<evidence type="ECO:0000313" key="9">
    <source>
        <dbReference type="EMBL" id="KAF7436331.1"/>
    </source>
</evidence>
<protein>
    <submittedName>
        <fullName evidence="9">37S ribosomal protein S22</fullName>
    </submittedName>
</protein>
<dbReference type="InterPro" id="IPR015324">
    <property type="entry name" value="Ribosomal_Rsm22-like"/>
</dbReference>
<proteinExistence type="predicted"/>
<organism evidence="9 10">
    <name type="scientific">Pleurotus ostreatus</name>
    <name type="common">Oyster mushroom</name>
    <name type="synonym">White-rot fungus</name>
    <dbReference type="NCBI Taxonomy" id="5322"/>
    <lineage>
        <taxon>Eukaryota</taxon>
        <taxon>Fungi</taxon>
        <taxon>Dikarya</taxon>
        <taxon>Basidiomycota</taxon>
        <taxon>Agaricomycotina</taxon>
        <taxon>Agaricomycetes</taxon>
        <taxon>Agaricomycetidae</taxon>
        <taxon>Agaricales</taxon>
        <taxon>Pleurotineae</taxon>
        <taxon>Pleurotaceae</taxon>
        <taxon>Pleurotus</taxon>
    </lineage>
</organism>
<dbReference type="AlphaFoldDB" id="A0A8H7A1U1"/>
<keyword evidence="10" id="KW-1185">Reference proteome</keyword>
<evidence type="ECO:0000256" key="8">
    <source>
        <dbReference type="SAM" id="MobiDB-lite"/>
    </source>
</evidence>
<dbReference type="GO" id="GO:0051536">
    <property type="term" value="F:iron-sulfur cluster binding"/>
    <property type="evidence" value="ECO:0007669"/>
    <property type="project" value="UniProtKB-KW"/>
</dbReference>
<keyword evidence="3" id="KW-0809">Transit peptide</keyword>
<dbReference type="Pfam" id="PF09243">
    <property type="entry name" value="Rsm22"/>
    <property type="match status" value="2"/>
</dbReference>
<dbReference type="GO" id="GO:0046872">
    <property type="term" value="F:metal ion binding"/>
    <property type="evidence" value="ECO:0007669"/>
    <property type="project" value="UniProtKB-KW"/>
</dbReference>
<evidence type="ECO:0000256" key="3">
    <source>
        <dbReference type="ARBA" id="ARBA00022946"/>
    </source>
</evidence>
<dbReference type="OrthoDB" id="421327at2759"/>
<evidence type="ECO:0000256" key="2">
    <source>
        <dbReference type="ARBA" id="ARBA00022723"/>
    </source>
</evidence>
<keyword evidence="2" id="KW-0479">Metal-binding</keyword>
<feature type="region of interest" description="Disordered" evidence="8">
    <location>
        <begin position="546"/>
        <end position="636"/>
    </location>
</feature>
<dbReference type="RefSeq" id="XP_036634230.1">
    <property type="nucleotide sequence ID" value="XM_036772757.1"/>
</dbReference>
<keyword evidence="6" id="KW-0496">Mitochondrion</keyword>
<evidence type="ECO:0000256" key="5">
    <source>
        <dbReference type="ARBA" id="ARBA00023014"/>
    </source>
</evidence>
<evidence type="ECO:0000256" key="4">
    <source>
        <dbReference type="ARBA" id="ARBA00023004"/>
    </source>
</evidence>
<keyword evidence="4" id="KW-0408">Iron</keyword>
<dbReference type="GO" id="GO:0003735">
    <property type="term" value="F:structural constituent of ribosome"/>
    <property type="evidence" value="ECO:0007669"/>
    <property type="project" value="TreeGrafter"/>
</dbReference>
<accession>A0A8H7A1U1</accession>
<dbReference type="Proteomes" id="UP000623687">
    <property type="component" value="Unassembled WGS sequence"/>
</dbReference>
<evidence type="ECO:0000256" key="1">
    <source>
        <dbReference type="ARBA" id="ARBA00004173"/>
    </source>
</evidence>
<comment type="subcellular location">
    <subcellularLocation>
        <location evidence="1">Mitochondrion</location>
    </subcellularLocation>
</comment>
<gene>
    <name evidence="9" type="primary">RSM22</name>
    <name evidence="9" type="ORF">PC9H_003163</name>
</gene>
<sequence>MHPRLNVLVAFHVCARRIPRRLIRPSGARRYVSSNTETAQPNPPLDLDPSFQALLRDVDISLERHNPKDAALPSRRELEALPVEGTEDSLLLPDDAPHDEYSLRKSPAAHFGSQRIGAVILPLELQASITSIIAESDKQRLHQDAKRLFFDESGNSSAEDAWEVEYDVKYRSRRQAERHYERDGTAFASVALPAHFSAITSVLEHIKHRLEPEWSINNVIDWGAGMGSGLWASLYAFQARRLTQDAEDSKVANSRLTSYIGIDKREGLVRIGKRLLQNLDLGALSLSWQKCFQEGDKVQGSLGHNTLALSAFTLSSLPTPIARKALVKEMWESGADVIVLIDHGTKAGFESIAQAREYLLRRKESADSETHTENSSGCHVIAPVLDVAFCFACSHSSFSVLTTEFVRFTTQDPRDLFAAFHNAFNVPHLYGGRNTRVDVKMGRVGEVGRRDLDQKAASPRKELVLHDEHEEMAAVPEHLQESTSLTSTDGQSPETGSLSALESALRLEAYHWPRLVFPPLKNNGHVILDSCTPEGKIMRLTIPRSQGKQPYYDARKSSWGDLFPHEPKNAPQERYQPQRAKREGGTTPTKGADIGKRGKTGLKLERDKSVEAFLKEKQKKSRRDRTARIQALREKS</sequence>
<dbReference type="InterPro" id="IPR052571">
    <property type="entry name" value="Mt_RNA_Methyltransferase"/>
</dbReference>
<reference evidence="9" key="1">
    <citation type="submission" date="2019-07" db="EMBL/GenBank/DDBJ databases">
        <authorList>
            <person name="Palmer J.M."/>
        </authorList>
    </citation>
    <scope>NUCLEOTIDE SEQUENCE</scope>
    <source>
        <strain evidence="9">PC9</strain>
    </source>
</reference>
<comment type="caution">
    <text evidence="9">The sequence shown here is derived from an EMBL/GenBank/DDBJ whole genome shotgun (WGS) entry which is preliminary data.</text>
</comment>
<feature type="compositionally biased region" description="Basic and acidic residues" evidence="8">
    <location>
        <begin position="602"/>
        <end position="616"/>
    </location>
</feature>
<dbReference type="GO" id="GO:0008168">
    <property type="term" value="F:methyltransferase activity"/>
    <property type="evidence" value="ECO:0007669"/>
    <property type="project" value="InterPro"/>
</dbReference>
<evidence type="ECO:0000256" key="6">
    <source>
        <dbReference type="ARBA" id="ARBA00023128"/>
    </source>
</evidence>
<dbReference type="EMBL" id="JACETU010000002">
    <property type="protein sequence ID" value="KAF7436331.1"/>
    <property type="molecule type" value="Genomic_DNA"/>
</dbReference>
<dbReference type="PANTHER" id="PTHR13184:SF5">
    <property type="entry name" value="METHYLTRANSFERASE-LIKE PROTEIN 17, MITOCHONDRIAL"/>
    <property type="match status" value="1"/>
</dbReference>
<keyword evidence="5" id="KW-0411">Iron-sulfur</keyword>
<name>A0A8H7A1U1_PLEOS</name>
<feature type="compositionally biased region" description="Basic and acidic residues" evidence="8">
    <location>
        <begin position="553"/>
        <end position="568"/>
    </location>
</feature>
<keyword evidence="9" id="KW-0687">Ribonucleoprotein</keyword>
<keyword evidence="9" id="KW-0689">Ribosomal protein</keyword>
<dbReference type="PANTHER" id="PTHR13184">
    <property type="entry name" value="37S RIBOSOMAL PROTEIN S22"/>
    <property type="match status" value="1"/>
</dbReference>
<dbReference type="GO" id="GO:0005763">
    <property type="term" value="C:mitochondrial small ribosomal subunit"/>
    <property type="evidence" value="ECO:0007669"/>
    <property type="project" value="TreeGrafter"/>
</dbReference>
<evidence type="ECO:0000256" key="7">
    <source>
        <dbReference type="ARBA" id="ARBA00045681"/>
    </source>
</evidence>